<dbReference type="EMBL" id="MDET01000002">
    <property type="protein sequence ID" value="OQM77124.1"/>
    <property type="molecule type" value="Genomic_DNA"/>
</dbReference>
<feature type="domain" description="Insertion element IS402-like" evidence="1">
    <location>
        <begin position="17"/>
        <end position="87"/>
    </location>
</feature>
<accession>A0A1V8RT98</accession>
<reference evidence="2 4" key="1">
    <citation type="journal article" date="2016" name="Int. J. Syst. Evol. Microbiol.">
        <title>Pseudaminobacter manganicus sp. nov., isolated from sludge of a manganese mine.</title>
        <authorList>
            <person name="Li J."/>
            <person name="Huang J."/>
            <person name="Liao S."/>
            <person name="Wang G."/>
        </authorList>
    </citation>
    <scope>NUCLEOTIDE SEQUENCE [LARGE SCALE GENOMIC DNA]</scope>
    <source>
        <strain evidence="2 4">JH-7</strain>
    </source>
</reference>
<dbReference type="InterPro" id="IPR025161">
    <property type="entry name" value="IS402-like_dom"/>
</dbReference>
<gene>
    <name evidence="3" type="ORF">BFN67_10035</name>
    <name evidence="2" type="ORF">BFN67_14995</name>
</gene>
<dbReference type="AlphaFoldDB" id="A0A1V8RT98"/>
<organism evidence="2 4">
    <name type="scientific">Manganibacter manganicus</name>
    <dbReference type="NCBI Taxonomy" id="1873176"/>
    <lineage>
        <taxon>Bacteria</taxon>
        <taxon>Pseudomonadati</taxon>
        <taxon>Pseudomonadota</taxon>
        <taxon>Alphaproteobacteria</taxon>
        <taxon>Hyphomicrobiales</taxon>
        <taxon>Phyllobacteriaceae</taxon>
        <taxon>Manganibacter</taxon>
    </lineage>
</organism>
<dbReference type="Proteomes" id="UP000191905">
    <property type="component" value="Unassembled WGS sequence"/>
</dbReference>
<sequence length="132" mass="14794">MIHGLRLEAVMGDLFLLSERQMARISPFFPLSHGVPRVDDRRVVSGIVYVIRNGLQWKDAPAGYGPHKTLYNRFIRWSLMGVFDRIFAGLAGEGPKPERIMIDATHLKAHRTAASLLKRGMFPVVSGEPRVG</sequence>
<evidence type="ECO:0000313" key="3">
    <source>
        <dbReference type="EMBL" id="OQM77124.1"/>
    </source>
</evidence>
<protein>
    <submittedName>
        <fullName evidence="2">Transposase</fullName>
    </submittedName>
</protein>
<keyword evidence="4" id="KW-1185">Reference proteome</keyword>
<proteinExistence type="predicted"/>
<dbReference type="STRING" id="1873176.BFN67_10035"/>
<evidence type="ECO:0000259" key="1">
    <source>
        <dbReference type="Pfam" id="PF13340"/>
    </source>
</evidence>
<dbReference type="PANTHER" id="PTHR46637:SF1">
    <property type="entry name" value="BLL5188 PROTEIN"/>
    <property type="match status" value="1"/>
</dbReference>
<name>A0A1V8RT98_9HYPH</name>
<dbReference type="PANTHER" id="PTHR46637">
    <property type="entry name" value="TIS1421-TRANSPOSASE PROTEIN A"/>
    <property type="match status" value="1"/>
</dbReference>
<dbReference type="Pfam" id="PF13340">
    <property type="entry name" value="DUF4096"/>
    <property type="match status" value="1"/>
</dbReference>
<dbReference type="EMBL" id="MDET01000008">
    <property type="protein sequence ID" value="OQM76420.1"/>
    <property type="molecule type" value="Genomic_DNA"/>
</dbReference>
<dbReference type="InterPro" id="IPR052909">
    <property type="entry name" value="Transposase_6_like"/>
</dbReference>
<comment type="caution">
    <text evidence="2">The sequence shown here is derived from an EMBL/GenBank/DDBJ whole genome shotgun (WGS) entry which is preliminary data.</text>
</comment>
<evidence type="ECO:0000313" key="2">
    <source>
        <dbReference type="EMBL" id="OQM76420.1"/>
    </source>
</evidence>
<evidence type="ECO:0000313" key="4">
    <source>
        <dbReference type="Proteomes" id="UP000191905"/>
    </source>
</evidence>